<dbReference type="Ensembl" id="ENSCRFT00000006380.1">
    <property type="protein sequence ID" value="ENSCRFP00000006152.1"/>
    <property type="gene ID" value="ENSCRFG00000004914.1"/>
</dbReference>
<comment type="function">
    <text evidence="3">High-affinity transporter for the intake of thiamine.</text>
</comment>
<dbReference type="InterPro" id="IPR002666">
    <property type="entry name" value="Folate_carrier"/>
</dbReference>
<evidence type="ECO:0000313" key="6">
    <source>
        <dbReference type="Ensembl" id="ENSCRFP00000006152.1"/>
    </source>
</evidence>
<accession>A0A8C3P6K3</accession>
<evidence type="ECO:0000313" key="7">
    <source>
        <dbReference type="Proteomes" id="UP000694396"/>
    </source>
</evidence>
<keyword evidence="3 5" id="KW-0472">Membrane</keyword>
<dbReference type="PIRSF" id="PIRSF500794">
    <property type="entry name" value="Thiamine_transporter_1"/>
    <property type="match status" value="1"/>
</dbReference>
<feature type="transmembrane region" description="Helical" evidence="5">
    <location>
        <begin position="313"/>
        <end position="332"/>
    </location>
</feature>
<dbReference type="GO" id="GO:0015234">
    <property type="term" value="F:thiamine transmembrane transporter activity"/>
    <property type="evidence" value="ECO:0007669"/>
    <property type="project" value="UniProtKB-UniRule"/>
</dbReference>
<comment type="subcellular location">
    <subcellularLocation>
        <location evidence="3">Cell membrane</location>
        <topology evidence="3">Multi-pass membrane protein</topology>
    </subcellularLocation>
    <subcellularLocation>
        <location evidence="1">Membrane</location>
        <topology evidence="1">Multi-pass membrane protein</topology>
    </subcellularLocation>
</comment>
<feature type="compositionally biased region" description="Basic and acidic residues" evidence="4">
    <location>
        <begin position="98"/>
        <end position="109"/>
    </location>
</feature>
<feature type="region of interest" description="Disordered" evidence="4">
    <location>
        <begin position="206"/>
        <end position="257"/>
    </location>
</feature>
<keyword evidence="3" id="KW-0325">Glycoprotein</keyword>
<dbReference type="Proteomes" id="UP000694396">
    <property type="component" value="Unplaced"/>
</dbReference>
<dbReference type="GO" id="GO:0005886">
    <property type="term" value="C:plasma membrane"/>
    <property type="evidence" value="ECO:0007669"/>
    <property type="project" value="UniProtKB-SubCell"/>
</dbReference>
<dbReference type="InterPro" id="IPR028338">
    <property type="entry name" value="ThTr-1"/>
</dbReference>
<feature type="transmembrane region" description="Helical" evidence="5">
    <location>
        <begin position="703"/>
        <end position="723"/>
    </location>
</feature>
<dbReference type="Pfam" id="PF01770">
    <property type="entry name" value="Folate_carrier"/>
    <property type="match status" value="1"/>
</dbReference>
<keyword evidence="3 5" id="KW-0812">Transmembrane</keyword>
<dbReference type="PANTHER" id="PTHR10686">
    <property type="entry name" value="FOLATE TRANSPORTER"/>
    <property type="match status" value="1"/>
</dbReference>
<keyword evidence="7" id="KW-1185">Reference proteome</keyword>
<dbReference type="SUPFAM" id="SSF103473">
    <property type="entry name" value="MFS general substrate transporter"/>
    <property type="match status" value="1"/>
</dbReference>
<evidence type="ECO:0000256" key="1">
    <source>
        <dbReference type="ARBA" id="ARBA00004141"/>
    </source>
</evidence>
<feature type="compositionally biased region" description="Basic and acidic residues" evidence="4">
    <location>
        <begin position="156"/>
        <end position="165"/>
    </location>
</feature>
<feature type="transmembrane region" description="Helical" evidence="5">
    <location>
        <begin position="626"/>
        <end position="650"/>
    </location>
</feature>
<evidence type="ECO:0000256" key="4">
    <source>
        <dbReference type="SAM" id="MobiDB-lite"/>
    </source>
</evidence>
<dbReference type="Gene3D" id="1.20.1250.20">
    <property type="entry name" value="MFS general substrate transporter like domains"/>
    <property type="match status" value="1"/>
</dbReference>
<evidence type="ECO:0000256" key="2">
    <source>
        <dbReference type="ARBA" id="ARBA00005773"/>
    </source>
</evidence>
<feature type="transmembrane region" description="Helical" evidence="5">
    <location>
        <begin position="370"/>
        <end position="394"/>
    </location>
</feature>
<protein>
    <recommendedName>
        <fullName evidence="3">Thiamine transporter 1</fullName>
        <shortName evidence="3">ThTr-1</shortName>
    </recommendedName>
    <alternativeName>
        <fullName evidence="3">Solute carrier family 19 member 2</fullName>
    </alternativeName>
</protein>
<dbReference type="AlphaFoldDB" id="A0A8C3P6K3"/>
<feature type="transmembrane region" description="Helical" evidence="5">
    <location>
        <begin position="535"/>
        <end position="552"/>
    </location>
</feature>
<dbReference type="InterPro" id="IPR036259">
    <property type="entry name" value="MFS_trans_sf"/>
</dbReference>
<organism evidence="6 7">
    <name type="scientific">Cyanoderma ruficeps</name>
    <name type="common">rufous-capped babbler</name>
    <dbReference type="NCBI Taxonomy" id="181631"/>
    <lineage>
        <taxon>Eukaryota</taxon>
        <taxon>Metazoa</taxon>
        <taxon>Chordata</taxon>
        <taxon>Craniata</taxon>
        <taxon>Vertebrata</taxon>
        <taxon>Euteleostomi</taxon>
        <taxon>Archelosauria</taxon>
        <taxon>Archosauria</taxon>
        <taxon>Dinosauria</taxon>
        <taxon>Saurischia</taxon>
        <taxon>Theropoda</taxon>
        <taxon>Coelurosauria</taxon>
        <taxon>Aves</taxon>
        <taxon>Neognathae</taxon>
        <taxon>Neoaves</taxon>
        <taxon>Telluraves</taxon>
        <taxon>Australaves</taxon>
        <taxon>Passeriformes</taxon>
        <taxon>Sylvioidea</taxon>
        <taxon>Timaliidae</taxon>
        <taxon>Cyanoderma</taxon>
    </lineage>
</organism>
<sequence>MQAVSCGWVQTPLHFRGDVASIFASFSAGCSGYNICTAGIPALKLGQFTFTKVPRSVQTGWFPPHRWHSKARWRHKAAYYPWIRANADPVSASTQKPELSKCTDAKGKAAAEVSGRTRPGPERPNKHSRGGSDLCAEDVSRASRFIPVLGGTGRRRAPEPTDPRASRPSPAPPARAATGPAHGGGLAQSERGVCSRLPLADQSAWGEAPRAGAGAASSGGDRDPSAPATGASGPGSASGPARPRPGMADSLGGRPARRSARAAGGGACCWALPTALLCAYGFFCNVRPSEPFLTRYLLGPHKNLSETQVFNEIYPVWTYSYLVLLFPVFLATDYLRYKPVVLLQGLSLIITWFMLLYAQGLRAIQFLEFFYGMGTATDIAYYSYIYSVVDINLYQKVTSYCRSATLVGYTVGSVSGQVLVSVAGWSLFSLNVISLTSMSVAFGTAWFLPMPQKSLFFHHLSSQRLGCEMKVMDCKNGAAVQDHLDVQRAPGWEDETKVPLNGEGHSAEKQKQKVDIVKVLKDLWRDFLQCYSSRTLLCWSVWWALSTCGYFQVINYAQGLWEMVLPSPSADIYNGAVEAASTLLGAVAVVVVGHIKTSWAMWGEVALALFSFLIAAAVYVMDTVHNIWVCYASYVIFRIIYMMLITIATFQIATNLSVERYALVFGVNTFIALALQTLLTVIVVDASGLGLDIFTQFMIYASYFAAISLVFLVSGICSIVRAYTRPEQVQSRCPESQ</sequence>
<name>A0A8C3P6K3_9PASS</name>
<dbReference type="NCBIfam" id="TIGR00806">
    <property type="entry name" value="rfc"/>
    <property type="match status" value="1"/>
</dbReference>
<evidence type="ECO:0000256" key="5">
    <source>
        <dbReference type="SAM" id="Phobius"/>
    </source>
</evidence>
<feature type="transmembrane region" description="Helical" evidence="5">
    <location>
        <begin position="572"/>
        <end position="592"/>
    </location>
</feature>
<feature type="transmembrane region" description="Helical" evidence="5">
    <location>
        <begin position="262"/>
        <end position="283"/>
    </location>
</feature>
<feature type="transmembrane region" description="Helical" evidence="5">
    <location>
        <begin position="599"/>
        <end position="620"/>
    </location>
</feature>
<feature type="transmembrane region" description="Helical" evidence="5">
    <location>
        <begin position="662"/>
        <end position="683"/>
    </location>
</feature>
<reference evidence="6" key="2">
    <citation type="submission" date="2025-09" db="UniProtKB">
        <authorList>
            <consortium name="Ensembl"/>
        </authorList>
    </citation>
    <scope>IDENTIFICATION</scope>
</reference>
<feature type="compositionally biased region" description="Low complexity" evidence="4">
    <location>
        <begin position="208"/>
        <end position="246"/>
    </location>
</feature>
<feature type="transmembrane region" description="Helical" evidence="5">
    <location>
        <begin position="406"/>
        <end position="426"/>
    </location>
</feature>
<feature type="region of interest" description="Disordered" evidence="4">
    <location>
        <begin position="90"/>
        <end position="189"/>
    </location>
</feature>
<comment type="similarity">
    <text evidence="2 3">Belongs to the reduced folate carrier (RFC) transporter (TC 2.A.48) family.</text>
</comment>
<dbReference type="PIRSF" id="PIRSF028739">
    <property type="entry name" value="Folate_carrier"/>
    <property type="match status" value="1"/>
</dbReference>
<evidence type="ECO:0000256" key="3">
    <source>
        <dbReference type="PIRNR" id="PIRNR028739"/>
    </source>
</evidence>
<feature type="transmembrane region" description="Helical" evidence="5">
    <location>
        <begin position="339"/>
        <end position="358"/>
    </location>
</feature>
<proteinExistence type="inferred from homology"/>
<dbReference type="PANTHER" id="PTHR10686:SF19">
    <property type="entry name" value="THIAMINE TRANSPORTER 1"/>
    <property type="match status" value="1"/>
</dbReference>
<keyword evidence="3" id="KW-1003">Cell membrane</keyword>
<feature type="transmembrane region" description="Helical" evidence="5">
    <location>
        <begin position="432"/>
        <end position="449"/>
    </location>
</feature>
<reference evidence="6" key="1">
    <citation type="submission" date="2025-08" db="UniProtKB">
        <authorList>
            <consortium name="Ensembl"/>
        </authorList>
    </citation>
    <scope>IDENTIFICATION</scope>
</reference>
<keyword evidence="3 5" id="KW-1133">Transmembrane helix</keyword>
<keyword evidence="3" id="KW-0813">Transport</keyword>